<evidence type="ECO:0000313" key="3">
    <source>
        <dbReference type="EMBL" id="MEM0577805.1"/>
    </source>
</evidence>
<sequence length="712" mass="80257">MDLISSFNNLNGKTVKRSVLKSLLTRAKKQRHSIIASRISKVLQQNNDALFTIELMQLIEPAGLSGAEQKIILPTLEYISEEDSEGGLNGVSPDDIYSYITDLIINTIDKVGHLPWQKDWVGSGSEGAAKNYVSKKEYTGANFLLNFDIKFDKEGKGYLVPIKFIQPYYLTFNQIKETGASLKKDSKARRVIYYTMIFSFDNGVLQFKTTDREKFAEFVKANGLTKEDLREHLQKIPVIKYYNVFRADDCTGLKFPEATGNKNVNPIEQAQSLIDGYKDPPTYTFVGDRAYYQPSTDKLNMPNIKAFKKEASYYCTFFHELTHSTGAKKRLNRDMTGTFGSKPYAFEELIAELGAVFMCSEAGILFQTKENSAKYLKNWNTVLVNELENDNRFFLKASAQSQKAVNYILGRNTESEESEIVKEEVKKVAAKRPGKKKVKPKVTKAKKIGLSASIVASKNTELTKKRTVQTVVKKRDSKVASNQDKSLNALEKLGFISANSVPKEVKDVFVLGGEIGKFLQKQQPHKALILIKGNKHSSKSQLAMQIANAFGEAQIPVAYIDYEQGGIESKDTVDSINRNTTEAGRKYIAIKGYLENPFEELQGFCKVVKVIIADSVTDLKITADQLNYLRTKYPKIIWCFISQVKENGAMYGGNKMAHNPTSVIHCSSHPDPKQRFATLEKNRGNDLTLKYSMYFKKVVNEPKKKKLSFKVK</sequence>
<dbReference type="Proteomes" id="UP001468798">
    <property type="component" value="Unassembled WGS sequence"/>
</dbReference>
<dbReference type="InterPro" id="IPR013610">
    <property type="entry name" value="ArdC_N"/>
</dbReference>
<dbReference type="RefSeq" id="WP_342692676.1">
    <property type="nucleotide sequence ID" value="NZ_JBCGDP010000016.1"/>
</dbReference>
<dbReference type="SUPFAM" id="SSF52540">
    <property type="entry name" value="P-loop containing nucleoside triphosphate hydrolases"/>
    <property type="match status" value="1"/>
</dbReference>
<dbReference type="Pfam" id="PF08401">
    <property type="entry name" value="ArdcN"/>
    <property type="match status" value="1"/>
</dbReference>
<evidence type="ECO:0000313" key="4">
    <source>
        <dbReference type="Proteomes" id="UP001468798"/>
    </source>
</evidence>
<protein>
    <submittedName>
        <fullName evidence="3">Zincin-like metallopeptidase domain-containing protein</fullName>
    </submittedName>
</protein>
<proteinExistence type="predicted"/>
<feature type="domain" description="N-terminal" evidence="1">
    <location>
        <begin position="95"/>
        <end position="245"/>
    </location>
</feature>
<dbReference type="Pfam" id="PF18818">
    <property type="entry name" value="MPTase-PolyVal"/>
    <property type="match status" value="1"/>
</dbReference>
<reference evidence="3 4" key="1">
    <citation type="submission" date="2024-03" db="EMBL/GenBank/DDBJ databases">
        <title>Two novel species of the genus Flavobacterium exhibiting potentially degradation of complex polysaccharides.</title>
        <authorList>
            <person name="Lian X."/>
        </authorList>
    </citation>
    <scope>NUCLEOTIDE SEQUENCE [LARGE SCALE GENOMIC DNA]</scope>
    <source>
        <strain evidence="3 4">N6</strain>
    </source>
</reference>
<accession>A0ABU9NR69</accession>
<comment type="caution">
    <text evidence="3">The sequence shown here is derived from an EMBL/GenBank/DDBJ whole genome shotgun (WGS) entry which is preliminary data.</text>
</comment>
<evidence type="ECO:0000259" key="1">
    <source>
        <dbReference type="Pfam" id="PF08401"/>
    </source>
</evidence>
<dbReference type="EMBL" id="JBCGDP010000016">
    <property type="protein sequence ID" value="MEM0577805.1"/>
    <property type="molecule type" value="Genomic_DNA"/>
</dbReference>
<organism evidence="3 4">
    <name type="scientific">Flavobacterium polysaccharolyticum</name>
    <dbReference type="NCBI Taxonomy" id="3133148"/>
    <lineage>
        <taxon>Bacteria</taxon>
        <taxon>Pseudomonadati</taxon>
        <taxon>Bacteroidota</taxon>
        <taxon>Flavobacteriia</taxon>
        <taxon>Flavobacteriales</taxon>
        <taxon>Flavobacteriaceae</taxon>
        <taxon>Flavobacterium</taxon>
    </lineage>
</organism>
<evidence type="ECO:0000259" key="2">
    <source>
        <dbReference type="Pfam" id="PF18818"/>
    </source>
</evidence>
<dbReference type="Gene3D" id="3.40.50.300">
    <property type="entry name" value="P-loop containing nucleotide triphosphate hydrolases"/>
    <property type="match status" value="1"/>
</dbReference>
<gene>
    <name evidence="3" type="ORF">WFZ86_14965</name>
</gene>
<dbReference type="InterPro" id="IPR041459">
    <property type="entry name" value="MPTase-PolyVal"/>
</dbReference>
<dbReference type="InterPro" id="IPR027417">
    <property type="entry name" value="P-loop_NTPase"/>
</dbReference>
<feature type="domain" description="Polyvalent protein metallopeptidase" evidence="2">
    <location>
        <begin position="286"/>
        <end position="399"/>
    </location>
</feature>
<name>A0ABU9NR69_9FLAO</name>
<keyword evidence="4" id="KW-1185">Reference proteome</keyword>